<dbReference type="SUPFAM" id="SSF55785">
    <property type="entry name" value="PYP-like sensor domain (PAS domain)"/>
    <property type="match status" value="1"/>
</dbReference>
<keyword evidence="1" id="KW-0175">Coiled coil</keyword>
<dbReference type="PROSITE" id="PS50113">
    <property type="entry name" value="PAC"/>
    <property type="match status" value="1"/>
</dbReference>
<dbReference type="InterPro" id="IPR000014">
    <property type="entry name" value="PAS"/>
</dbReference>
<dbReference type="EMBL" id="CP157947">
    <property type="protein sequence ID" value="XBS67994.1"/>
    <property type="molecule type" value="Genomic_DNA"/>
</dbReference>
<evidence type="ECO:0000256" key="2">
    <source>
        <dbReference type="SAM" id="MobiDB-lite"/>
    </source>
</evidence>
<feature type="coiled-coil region" evidence="1">
    <location>
        <begin position="255"/>
        <end position="282"/>
    </location>
</feature>
<dbReference type="Gene3D" id="3.30.450.20">
    <property type="entry name" value="PAS domain"/>
    <property type="match status" value="1"/>
</dbReference>
<dbReference type="CDD" id="cd00130">
    <property type="entry name" value="PAS"/>
    <property type="match status" value="1"/>
</dbReference>
<dbReference type="NCBIfam" id="TIGR00229">
    <property type="entry name" value="sensory_box"/>
    <property type="match status" value="1"/>
</dbReference>
<evidence type="ECO:0000259" key="4">
    <source>
        <dbReference type="PROSITE" id="PS50113"/>
    </source>
</evidence>
<feature type="domain" description="PAC" evidence="4">
    <location>
        <begin position="96"/>
        <end position="150"/>
    </location>
</feature>
<evidence type="ECO:0000313" key="5">
    <source>
        <dbReference type="EMBL" id="XBS67994.1"/>
    </source>
</evidence>
<dbReference type="SMART" id="SM00086">
    <property type="entry name" value="PAC"/>
    <property type="match status" value="1"/>
</dbReference>
<dbReference type="SMART" id="SM00091">
    <property type="entry name" value="PAS"/>
    <property type="match status" value="2"/>
</dbReference>
<proteinExistence type="predicted"/>
<feature type="region of interest" description="Disordered" evidence="2">
    <location>
        <begin position="497"/>
        <end position="516"/>
    </location>
</feature>
<dbReference type="AlphaFoldDB" id="A0AAU7Q4R3"/>
<dbReference type="PANTHER" id="PTHR46663">
    <property type="entry name" value="DIGUANYLATE CYCLASE DGCT-RELATED"/>
    <property type="match status" value="1"/>
</dbReference>
<dbReference type="PROSITE" id="PS50112">
    <property type="entry name" value="PAS"/>
    <property type="match status" value="1"/>
</dbReference>
<evidence type="ECO:0000259" key="3">
    <source>
        <dbReference type="PROSITE" id="PS50112"/>
    </source>
</evidence>
<sequence>MRLPLLDEASLMGETVHAPALSVLRPSLFYTAVEQSSVAISITDPQAHIVYTNLAFRQLTGYGEAELAGENHNLLASRQTPKRNYREMWNTITQGLSWVGQLINKRKDGSLYLAEVSISPIFSPDGQIEHYLGMHKDISDSYALMQRLRNQMSLIAAVLNNVPAPVIVLDEHDNIVMDNLAYKTLCADCGGGELLAELGYPANKAQLADGERVTLTVCGVSRTFGMSVWPLSEVNEEVSRFFTNAAPPRTLITLIDDSERQRQRAQQRLEQLKHRLASGKLLAAIRESLDAAMVQLSCPLNMLAAARRLNPDEDMHPGLDAAWQEGQHALARLQACRPSLEQEENDFWSVGDVLQDLADLYLPRFRGLGKLAWQCRPDILLGWGASPPGVGIPEPVARSLSDPGGGNTLPRRCPSTSAPMPGRTRFFTLQDNLSLHPAQNAVQPQTFTTPGHGMELRLIQTLIGNHQGMIDIHTQAEGEPISPFACLCLPSCSGIRSSQENPHESSPHPQSRFAAF</sequence>
<dbReference type="InterPro" id="IPR035965">
    <property type="entry name" value="PAS-like_dom_sf"/>
</dbReference>
<dbReference type="InterPro" id="IPR001610">
    <property type="entry name" value="PAC"/>
</dbReference>
<dbReference type="InterPro" id="IPR000700">
    <property type="entry name" value="PAS-assoc_C"/>
</dbReference>
<evidence type="ECO:0000256" key="1">
    <source>
        <dbReference type="SAM" id="Coils"/>
    </source>
</evidence>
<protein>
    <submittedName>
        <fullName evidence="5">PAS domain S-box protein</fullName>
    </submittedName>
</protein>
<reference evidence="5" key="1">
    <citation type="submission" date="2024-06" db="EMBL/GenBank/DDBJ databases">
        <authorList>
            <person name="Coelho C."/>
            <person name="Bento M."/>
            <person name="Garcia E."/>
            <person name="Camelo A."/>
            <person name="Brandao I."/>
            <person name="Espirito Santo C."/>
            <person name="Trovao J."/>
            <person name="Verissimo A."/>
            <person name="Costa J."/>
            <person name="Tiago I."/>
        </authorList>
    </citation>
    <scope>NUCLEOTIDE SEQUENCE</scope>
    <source>
        <strain evidence="5">KWT182</strain>
    </source>
</reference>
<dbReference type="InterPro" id="IPR052163">
    <property type="entry name" value="DGC-Regulatory_Protein"/>
</dbReference>
<organism evidence="5">
    <name type="scientific">Acerihabitans sp. KWT182</name>
    <dbReference type="NCBI Taxonomy" id="3157919"/>
    <lineage>
        <taxon>Bacteria</taxon>
        <taxon>Pseudomonadati</taxon>
        <taxon>Pseudomonadota</taxon>
        <taxon>Gammaproteobacteria</taxon>
        <taxon>Enterobacterales</taxon>
        <taxon>Pectobacteriaceae</taxon>
        <taxon>Acerihabitans</taxon>
    </lineage>
</organism>
<dbReference type="PANTHER" id="PTHR46663:SF3">
    <property type="entry name" value="SLL0267 PROTEIN"/>
    <property type="match status" value="1"/>
</dbReference>
<gene>
    <name evidence="5" type="ORF">ABK905_13910</name>
</gene>
<dbReference type="Pfam" id="PF00989">
    <property type="entry name" value="PAS"/>
    <property type="match status" value="1"/>
</dbReference>
<feature type="domain" description="PAS" evidence="3">
    <location>
        <begin position="25"/>
        <end position="71"/>
    </location>
</feature>
<name>A0AAU7Q4R3_9GAMM</name>
<accession>A0AAU7Q4R3</accession>
<dbReference type="GO" id="GO:0006355">
    <property type="term" value="P:regulation of DNA-templated transcription"/>
    <property type="evidence" value="ECO:0007669"/>
    <property type="project" value="InterPro"/>
</dbReference>
<dbReference type="InterPro" id="IPR013767">
    <property type="entry name" value="PAS_fold"/>
</dbReference>